<comment type="caution">
    <text evidence="8">The sequence shown here is derived from an EMBL/GenBank/DDBJ whole genome shotgun (WGS) entry which is preliminary data.</text>
</comment>
<name>A0A5N4CBY2_CAMDR</name>
<evidence type="ECO:0000256" key="3">
    <source>
        <dbReference type="ARBA" id="ARBA00022771"/>
    </source>
</evidence>
<keyword evidence="1" id="KW-0479">Metal-binding</keyword>
<proteinExistence type="predicted"/>
<keyword evidence="3 5" id="KW-0863">Zinc-finger</keyword>
<dbReference type="GO" id="GO:0008270">
    <property type="term" value="F:zinc ion binding"/>
    <property type="evidence" value="ECO:0007669"/>
    <property type="project" value="UniProtKB-KW"/>
</dbReference>
<evidence type="ECO:0000313" key="9">
    <source>
        <dbReference type="Proteomes" id="UP000299084"/>
    </source>
</evidence>
<accession>A0A5N4CBY2</accession>
<dbReference type="InterPro" id="IPR036236">
    <property type="entry name" value="Znf_C2H2_sf"/>
</dbReference>
<dbReference type="FunFam" id="3.30.160.60:FF:000259">
    <property type="entry name" value="Zinc finger and BTB domain containing 7C"/>
    <property type="match status" value="1"/>
</dbReference>
<keyword evidence="2" id="KW-0677">Repeat</keyword>
<evidence type="ECO:0000256" key="1">
    <source>
        <dbReference type="ARBA" id="ARBA00022723"/>
    </source>
</evidence>
<evidence type="ECO:0000256" key="6">
    <source>
        <dbReference type="SAM" id="MobiDB-lite"/>
    </source>
</evidence>
<organism evidence="8 9">
    <name type="scientific">Camelus dromedarius</name>
    <name type="common">Dromedary</name>
    <name type="synonym">Arabian camel</name>
    <dbReference type="NCBI Taxonomy" id="9838"/>
    <lineage>
        <taxon>Eukaryota</taxon>
        <taxon>Metazoa</taxon>
        <taxon>Chordata</taxon>
        <taxon>Craniata</taxon>
        <taxon>Vertebrata</taxon>
        <taxon>Euteleostomi</taxon>
        <taxon>Mammalia</taxon>
        <taxon>Eutheria</taxon>
        <taxon>Laurasiatheria</taxon>
        <taxon>Artiodactyla</taxon>
        <taxon>Tylopoda</taxon>
        <taxon>Camelidae</taxon>
        <taxon>Camelus</taxon>
    </lineage>
</organism>
<gene>
    <name evidence="8" type="ORF">Cadr_000027716</name>
</gene>
<evidence type="ECO:0000313" key="8">
    <source>
        <dbReference type="EMBL" id="KAB1256260.1"/>
    </source>
</evidence>
<feature type="domain" description="C2H2-type" evidence="7">
    <location>
        <begin position="10"/>
        <end position="37"/>
    </location>
</feature>
<dbReference type="AlphaFoldDB" id="A0A5N4CBY2"/>
<dbReference type="SUPFAM" id="SSF57667">
    <property type="entry name" value="beta-beta-alpha zinc fingers"/>
    <property type="match status" value="1"/>
</dbReference>
<protein>
    <submittedName>
        <fullName evidence="8">Zinc finger and BTB domain-containing protein 7C</fullName>
    </submittedName>
</protein>
<dbReference type="PANTHER" id="PTHR23235">
    <property type="entry name" value="KRUEPPEL-LIKE TRANSCRIPTION FACTOR"/>
    <property type="match status" value="1"/>
</dbReference>
<dbReference type="Gene3D" id="3.30.160.60">
    <property type="entry name" value="Classic Zinc Finger"/>
    <property type="match status" value="1"/>
</dbReference>
<dbReference type="EMBL" id="JWIN03000030">
    <property type="protein sequence ID" value="KAB1256260.1"/>
    <property type="molecule type" value="Genomic_DNA"/>
</dbReference>
<feature type="region of interest" description="Disordered" evidence="6">
    <location>
        <begin position="31"/>
        <end position="61"/>
    </location>
</feature>
<evidence type="ECO:0000256" key="5">
    <source>
        <dbReference type="PROSITE-ProRule" id="PRU00042"/>
    </source>
</evidence>
<keyword evidence="4" id="KW-0862">Zinc</keyword>
<dbReference type="PANTHER" id="PTHR23235:SF158">
    <property type="entry name" value="C2H2-TYPE DOMAIN-CONTAINING PROTEIN"/>
    <property type="match status" value="1"/>
</dbReference>
<dbReference type="Proteomes" id="UP000299084">
    <property type="component" value="Unassembled WGS sequence"/>
</dbReference>
<evidence type="ECO:0000256" key="2">
    <source>
        <dbReference type="ARBA" id="ARBA00022737"/>
    </source>
</evidence>
<evidence type="ECO:0000259" key="7">
    <source>
        <dbReference type="PROSITE" id="PS50157"/>
    </source>
</evidence>
<dbReference type="InterPro" id="IPR013087">
    <property type="entry name" value="Znf_C2H2_type"/>
</dbReference>
<feature type="region of interest" description="Disordered" evidence="6">
    <location>
        <begin position="73"/>
        <end position="100"/>
    </location>
</feature>
<dbReference type="GO" id="GO:0000981">
    <property type="term" value="F:DNA-binding transcription factor activity, RNA polymerase II-specific"/>
    <property type="evidence" value="ECO:0007669"/>
    <property type="project" value="TreeGrafter"/>
</dbReference>
<keyword evidence="9" id="KW-1185">Reference proteome</keyword>
<dbReference type="PROSITE" id="PS50157">
    <property type="entry name" value="ZINC_FINGER_C2H2_2"/>
    <property type="match status" value="1"/>
</dbReference>
<sequence length="149" mass="15967">MRIHTGVRPYQCEFCYKSFTRSDHLHRHIKRQTAAWPGPGAAASRPLEGRQPVFGPAARPPTAPFAVAAGAGRVGGHRAGRPCASRAPAPPTLPGGAQGPLDLQELERLSRDADEAVRRRRSSSRRDAGGLLAFALAEHQPSVPQVTLL</sequence>
<dbReference type="GO" id="GO:0000978">
    <property type="term" value="F:RNA polymerase II cis-regulatory region sequence-specific DNA binding"/>
    <property type="evidence" value="ECO:0007669"/>
    <property type="project" value="TreeGrafter"/>
</dbReference>
<evidence type="ECO:0000256" key="4">
    <source>
        <dbReference type="ARBA" id="ARBA00022833"/>
    </source>
</evidence>
<reference evidence="8 9" key="1">
    <citation type="journal article" date="2019" name="Mol. Ecol. Resour.">
        <title>Improving Illumina assemblies with Hi-C and long reads: an example with the North African dromedary.</title>
        <authorList>
            <person name="Elbers J.P."/>
            <person name="Rogers M.F."/>
            <person name="Perelman P.L."/>
            <person name="Proskuryakova A.A."/>
            <person name="Serdyukova N.A."/>
            <person name="Johnson W.E."/>
            <person name="Horin P."/>
            <person name="Corander J."/>
            <person name="Murphy D."/>
            <person name="Burger P.A."/>
        </authorList>
    </citation>
    <scope>NUCLEOTIDE SEQUENCE [LARGE SCALE GENOMIC DNA]</scope>
    <source>
        <strain evidence="8">Drom800</strain>
        <tissue evidence="8">Blood</tissue>
    </source>
</reference>